<dbReference type="RefSeq" id="WP_053412704.1">
    <property type="nucleotide sequence ID" value="NZ_CP006841.1"/>
</dbReference>
<feature type="compositionally biased region" description="Basic and acidic residues" evidence="1">
    <location>
        <begin position="173"/>
        <end position="187"/>
    </location>
</feature>
<evidence type="ECO:0008006" key="4">
    <source>
        <dbReference type="Google" id="ProtNLM"/>
    </source>
</evidence>
<dbReference type="EMBL" id="CP006841">
    <property type="protein sequence ID" value="ALA68643.1"/>
    <property type="molecule type" value="Genomic_DNA"/>
</dbReference>
<feature type="region of interest" description="Disordered" evidence="1">
    <location>
        <begin position="150"/>
        <end position="187"/>
    </location>
</feature>
<keyword evidence="3" id="KW-1185">Reference proteome</keyword>
<protein>
    <recommendedName>
        <fullName evidence="4">Tail fiber protein</fullName>
    </recommendedName>
</protein>
<dbReference type="Pfam" id="PF12789">
    <property type="entry name" value="PTR"/>
    <property type="match status" value="1"/>
</dbReference>
<proteinExistence type="predicted"/>
<reference evidence="2 3" key="1">
    <citation type="submission" date="2013-10" db="EMBL/GenBank/DDBJ databases">
        <title>Complete genome sequence of Corynebacterium lactis DSM 45799(T), isolated from raw cow milk.</title>
        <authorList>
            <person name="Ruckert C."/>
            <person name="Albersmeier A."/>
            <person name="Lipski A."/>
            <person name="Kalinowski J."/>
        </authorList>
    </citation>
    <scope>NUCLEOTIDE SEQUENCE [LARGE SCALE GENOMIC DNA]</scope>
    <source>
        <strain evidence="2 3">RW2-5</strain>
    </source>
</reference>
<dbReference type="OrthoDB" id="4428205at2"/>
<dbReference type="PATRIC" id="fig|1408189.4.peg.1938"/>
<accession>A0A0K2H3W6</accession>
<dbReference type="AlphaFoldDB" id="A0A0K2H3W6"/>
<dbReference type="KEGG" id="clw:CLAC_09665"/>
<evidence type="ECO:0000313" key="2">
    <source>
        <dbReference type="EMBL" id="ALA68643.1"/>
    </source>
</evidence>
<name>A0A0K2H3W6_9CORY</name>
<dbReference type="Proteomes" id="UP000058446">
    <property type="component" value="Chromosome"/>
</dbReference>
<evidence type="ECO:0000313" key="3">
    <source>
        <dbReference type="Proteomes" id="UP000058446"/>
    </source>
</evidence>
<evidence type="ECO:0000256" key="1">
    <source>
        <dbReference type="SAM" id="MobiDB-lite"/>
    </source>
</evidence>
<gene>
    <name evidence="2" type="ORF">CLAC_09665</name>
</gene>
<feature type="compositionally biased region" description="Low complexity" evidence="1">
    <location>
        <begin position="162"/>
        <end position="172"/>
    </location>
</feature>
<dbReference type="STRING" id="1408189.CLAC_09665"/>
<organism evidence="2 3">
    <name type="scientific">Corynebacterium lactis RW2-5</name>
    <dbReference type="NCBI Taxonomy" id="1408189"/>
    <lineage>
        <taxon>Bacteria</taxon>
        <taxon>Bacillati</taxon>
        <taxon>Actinomycetota</taxon>
        <taxon>Actinomycetes</taxon>
        <taxon>Mycobacteriales</taxon>
        <taxon>Corynebacteriaceae</taxon>
        <taxon>Corynebacterium</taxon>
    </lineage>
</organism>
<sequence length="346" mass="36321">MTIVHFDFQSIIGQSSQGTVYVAASTTRGSFSAPGVVTTSQRMPLPLVDGKATSPNLDPGECVIELESEGVYHRWVINLPTDGEHSLADLEEMTAEYAPAIVTRVMLAEQAVHEARDRTEAAAAKIPEFEQAVKTTTDAATTVEGLTRRAEAAADGSEMSAEDSAAARTASESARDESRSARDVGTSARDEVLQLAAQVLSDRSAAEDAARSAEATAKREATEAVARLVDGAPEHLDTLAEIAATLADHEDAAGALTQVVAGKAPLQHDHEIGEIRSLPGVLEGKAAAVHTHSISQIESLQAKFDSIADELANRARGNFDFVVATEPPAPGTPLTQVTVITEVPAP</sequence>